<name>A0A3N2CW58_9ACTN</name>
<dbReference type="RefSeq" id="WP_123391389.1">
    <property type="nucleotide sequence ID" value="NZ_RKHO01000001.1"/>
</dbReference>
<dbReference type="EMBL" id="RKHO01000001">
    <property type="protein sequence ID" value="ROR91777.1"/>
    <property type="molecule type" value="Genomic_DNA"/>
</dbReference>
<dbReference type="Proteomes" id="UP000281738">
    <property type="component" value="Unassembled WGS sequence"/>
</dbReference>
<organism evidence="2 3">
    <name type="scientific">Nocardioides aurantiacus</name>
    <dbReference type="NCBI Taxonomy" id="86796"/>
    <lineage>
        <taxon>Bacteria</taxon>
        <taxon>Bacillati</taxon>
        <taxon>Actinomycetota</taxon>
        <taxon>Actinomycetes</taxon>
        <taxon>Propionibacteriales</taxon>
        <taxon>Nocardioidaceae</taxon>
        <taxon>Nocardioides</taxon>
    </lineage>
</organism>
<evidence type="ECO:0000313" key="3">
    <source>
        <dbReference type="Proteomes" id="UP000281738"/>
    </source>
</evidence>
<proteinExistence type="predicted"/>
<keyword evidence="3" id="KW-1185">Reference proteome</keyword>
<sequence>MAIPSGWSATDWAAYKQQTLLPSRIANRVKILDLNHKLLVDVPPIAFTEGQWNLVPEADGGVDRTFQGTFFDFADTLGAHLDPEIAPRRLIRVEQGMWIESLSKWLWVPTFTGRPHVSNDNGGGLWGIEAQGKDCFHNRGVPAQTFRKGSRIVDAIRNYLVSTGETKMLIPSSTVFTKRLTSDIKFGGASDQMTPLAALRKAASLLGCQLYWDGAGTAILRPWPTASSPVFSWDGEKGAVLSEPTFATDMSTLKNRWTGGGRNTLRADVPAIGAYSPTSLQRGGVAWSDIDFGEDNDSLSSTALAQFGRTRVNQLVTLSTNVSCDLLPFFAVDPMDYAEIRIPGRTEKCTIRTASFPIVGAWTAGSDGPTMSLGSHHNTRRGSYGSVRVTGTSRKPTKRRKR</sequence>
<feature type="region of interest" description="Disordered" evidence="1">
    <location>
        <begin position="369"/>
        <end position="402"/>
    </location>
</feature>
<comment type="caution">
    <text evidence="2">The sequence shown here is derived from an EMBL/GenBank/DDBJ whole genome shotgun (WGS) entry which is preliminary data.</text>
</comment>
<protein>
    <submittedName>
        <fullName evidence="2">Uncharacterized protein</fullName>
    </submittedName>
</protein>
<evidence type="ECO:0000256" key="1">
    <source>
        <dbReference type="SAM" id="MobiDB-lite"/>
    </source>
</evidence>
<evidence type="ECO:0000313" key="2">
    <source>
        <dbReference type="EMBL" id="ROR91777.1"/>
    </source>
</evidence>
<accession>A0A3N2CW58</accession>
<reference evidence="2 3" key="1">
    <citation type="submission" date="2018-11" db="EMBL/GenBank/DDBJ databases">
        <title>Sequencing the genomes of 1000 actinobacteria strains.</title>
        <authorList>
            <person name="Klenk H.-P."/>
        </authorList>
    </citation>
    <scope>NUCLEOTIDE SEQUENCE [LARGE SCALE GENOMIC DNA]</scope>
    <source>
        <strain evidence="2 3">DSM 12652</strain>
    </source>
</reference>
<gene>
    <name evidence="2" type="ORF">EDD33_2652</name>
</gene>
<dbReference type="AlphaFoldDB" id="A0A3N2CW58"/>
<dbReference type="OrthoDB" id="3837879at2"/>